<dbReference type="EMBL" id="CP009285">
    <property type="protein sequence ID" value="AIQ57842.1"/>
    <property type="molecule type" value="Genomic_DNA"/>
</dbReference>
<evidence type="ECO:0000256" key="1">
    <source>
        <dbReference type="ARBA" id="ARBA00023125"/>
    </source>
</evidence>
<dbReference type="RefSeq" id="WP_042212186.1">
    <property type="nucleotide sequence ID" value="NZ_CP009285.1"/>
</dbReference>
<name>A0A089LAL0_PAEBO</name>
<dbReference type="Pfam" id="PF07883">
    <property type="entry name" value="Cupin_2"/>
    <property type="match status" value="1"/>
</dbReference>
<dbReference type="SUPFAM" id="SSF51182">
    <property type="entry name" value="RmlC-like cupins"/>
    <property type="match status" value="1"/>
</dbReference>
<dbReference type="InterPro" id="IPR050807">
    <property type="entry name" value="TransReg_Diox_bact_type"/>
</dbReference>
<keyword evidence="1 3" id="KW-0238">DNA-binding</keyword>
<proteinExistence type="predicted"/>
<dbReference type="GO" id="GO:0005829">
    <property type="term" value="C:cytosol"/>
    <property type="evidence" value="ECO:0007669"/>
    <property type="project" value="TreeGrafter"/>
</dbReference>
<dbReference type="SMART" id="SM00530">
    <property type="entry name" value="HTH_XRE"/>
    <property type="match status" value="1"/>
</dbReference>
<dbReference type="CDD" id="cd02209">
    <property type="entry name" value="cupin_XRE_C"/>
    <property type="match status" value="1"/>
</dbReference>
<evidence type="ECO:0000313" key="3">
    <source>
        <dbReference type="EMBL" id="AIQ57842.1"/>
    </source>
</evidence>
<dbReference type="KEGG" id="pbd:PBOR_13560"/>
<dbReference type="GO" id="GO:0003677">
    <property type="term" value="F:DNA binding"/>
    <property type="evidence" value="ECO:0007669"/>
    <property type="project" value="UniProtKB-KW"/>
</dbReference>
<sequence>MDEIDESKQLVLQIGSALKRYRKEKNMSLDDLAESTGVSKLTLGNIERGETNPTLAIIWKISKGISLPLLALFKTEDPVSLYRAGEGLRFSNDQKNWSIEPVFKNAGSDIEMCRAYLQPNSSYHPEGHHVNTTEIATVMTGSIEIQVNGERYTLNQYDTISFRADSPHSYTNNSNSETVLHIALKYGF</sequence>
<dbReference type="InterPro" id="IPR001387">
    <property type="entry name" value="Cro/C1-type_HTH"/>
</dbReference>
<dbReference type="InterPro" id="IPR010982">
    <property type="entry name" value="Lambda_DNA-bd_dom_sf"/>
</dbReference>
<keyword evidence="4" id="KW-1185">Reference proteome</keyword>
<dbReference type="CDD" id="cd00093">
    <property type="entry name" value="HTH_XRE"/>
    <property type="match status" value="1"/>
</dbReference>
<dbReference type="OrthoDB" id="9781521at2"/>
<gene>
    <name evidence="3" type="ORF">PBOR_13560</name>
</gene>
<organism evidence="3 4">
    <name type="scientific">Paenibacillus borealis</name>
    <dbReference type="NCBI Taxonomy" id="160799"/>
    <lineage>
        <taxon>Bacteria</taxon>
        <taxon>Bacillati</taxon>
        <taxon>Bacillota</taxon>
        <taxon>Bacilli</taxon>
        <taxon>Bacillales</taxon>
        <taxon>Paenibacillaceae</taxon>
        <taxon>Paenibacillus</taxon>
    </lineage>
</organism>
<dbReference type="PANTHER" id="PTHR46797">
    <property type="entry name" value="HTH-TYPE TRANSCRIPTIONAL REGULATOR"/>
    <property type="match status" value="1"/>
</dbReference>
<dbReference type="PANTHER" id="PTHR46797:SF24">
    <property type="entry name" value="DNA-BINDING PHAGE PROTEIN"/>
    <property type="match status" value="1"/>
</dbReference>
<protein>
    <submittedName>
        <fullName evidence="3">DNA-binding protein</fullName>
    </submittedName>
</protein>
<feature type="domain" description="HTH cro/C1-type" evidence="2">
    <location>
        <begin position="18"/>
        <end position="72"/>
    </location>
</feature>
<dbReference type="Pfam" id="PF01381">
    <property type="entry name" value="HTH_3"/>
    <property type="match status" value="1"/>
</dbReference>
<dbReference type="InterPro" id="IPR014710">
    <property type="entry name" value="RmlC-like_jellyroll"/>
</dbReference>
<dbReference type="HOGENOM" id="CLU_085376_5_0_9"/>
<accession>A0A089LAL0</accession>
<dbReference type="PROSITE" id="PS50943">
    <property type="entry name" value="HTH_CROC1"/>
    <property type="match status" value="1"/>
</dbReference>
<evidence type="ECO:0000313" key="4">
    <source>
        <dbReference type="Proteomes" id="UP000029518"/>
    </source>
</evidence>
<evidence type="ECO:0000259" key="2">
    <source>
        <dbReference type="PROSITE" id="PS50943"/>
    </source>
</evidence>
<dbReference type="AlphaFoldDB" id="A0A089LAL0"/>
<dbReference type="GO" id="GO:0003700">
    <property type="term" value="F:DNA-binding transcription factor activity"/>
    <property type="evidence" value="ECO:0007669"/>
    <property type="project" value="TreeGrafter"/>
</dbReference>
<dbReference type="Proteomes" id="UP000029518">
    <property type="component" value="Chromosome"/>
</dbReference>
<dbReference type="InterPro" id="IPR011051">
    <property type="entry name" value="RmlC_Cupin_sf"/>
</dbReference>
<dbReference type="SUPFAM" id="SSF47413">
    <property type="entry name" value="lambda repressor-like DNA-binding domains"/>
    <property type="match status" value="1"/>
</dbReference>
<dbReference type="Gene3D" id="2.60.120.10">
    <property type="entry name" value="Jelly Rolls"/>
    <property type="match status" value="1"/>
</dbReference>
<dbReference type="Gene3D" id="1.10.260.40">
    <property type="entry name" value="lambda repressor-like DNA-binding domains"/>
    <property type="match status" value="1"/>
</dbReference>
<dbReference type="InterPro" id="IPR013096">
    <property type="entry name" value="Cupin_2"/>
</dbReference>
<reference evidence="3" key="1">
    <citation type="submission" date="2014-08" db="EMBL/GenBank/DDBJ databases">
        <title>Comparative genomics of the Paenibacillus odorifer group.</title>
        <authorList>
            <person name="den Bakker H.C."/>
            <person name="Tsai Y.-C.Y.-C."/>
            <person name="Martin N."/>
            <person name="Korlach J."/>
            <person name="Wiedmann M."/>
        </authorList>
    </citation>
    <scope>NUCLEOTIDE SEQUENCE [LARGE SCALE GENOMIC DNA]</scope>
    <source>
        <strain evidence="3">DSM 13188</strain>
    </source>
</reference>